<feature type="non-terminal residue" evidence="1">
    <location>
        <position position="294"/>
    </location>
</feature>
<dbReference type="Gene3D" id="1.25.40.20">
    <property type="entry name" value="Ankyrin repeat-containing domain"/>
    <property type="match status" value="1"/>
</dbReference>
<dbReference type="InterPro" id="IPR036770">
    <property type="entry name" value="Ankyrin_rpt-contain_sf"/>
</dbReference>
<dbReference type="SUPFAM" id="SSF48403">
    <property type="entry name" value="Ankyrin repeat"/>
    <property type="match status" value="1"/>
</dbReference>
<dbReference type="Proteomes" id="UP000266841">
    <property type="component" value="Unassembled WGS sequence"/>
</dbReference>
<protein>
    <submittedName>
        <fullName evidence="1">Uncharacterized protein</fullName>
    </submittedName>
</protein>
<organism evidence="1 2">
    <name type="scientific">Thalassiosira oceanica</name>
    <name type="common">Marine diatom</name>
    <dbReference type="NCBI Taxonomy" id="159749"/>
    <lineage>
        <taxon>Eukaryota</taxon>
        <taxon>Sar</taxon>
        <taxon>Stramenopiles</taxon>
        <taxon>Ochrophyta</taxon>
        <taxon>Bacillariophyta</taxon>
        <taxon>Coscinodiscophyceae</taxon>
        <taxon>Thalassiosirophycidae</taxon>
        <taxon>Thalassiosirales</taxon>
        <taxon>Thalassiosiraceae</taxon>
        <taxon>Thalassiosira</taxon>
    </lineage>
</organism>
<evidence type="ECO:0000313" key="2">
    <source>
        <dbReference type="Proteomes" id="UP000266841"/>
    </source>
</evidence>
<dbReference type="EMBL" id="AGNL01008453">
    <property type="protein sequence ID" value="EJK70492.1"/>
    <property type="molecule type" value="Genomic_DNA"/>
</dbReference>
<proteinExistence type="predicted"/>
<sequence length="294" mass="32271">MPRRVFVDGRATGKWETERVSGGDGREVAKAGRHCCTAIARAQVAVLKERGTNTLWGVLSRWQAAGGSGEDRSWRRWTEAISAASAWASGPIRLSSRAGIPSARAASATMKLKKLVMEDKSDPLCETCSREVKQFEEEYGDDWEGNVIEYDNGFVNLPEYVIQAVFSGDFRTVLHWLGKGNVKERANAKYKEGGNFGLLYFAAVNRHYDLMSYLLLNGAAANMLNSTGTSMLAVACLGNEKMEAVPLLLSWGAEIFDEGKQITSQEKKLEWLVVNSDGRNAPIINPVSSELGGR</sequence>
<keyword evidence="2" id="KW-1185">Reference proteome</keyword>
<comment type="caution">
    <text evidence="1">The sequence shown here is derived from an EMBL/GenBank/DDBJ whole genome shotgun (WGS) entry which is preliminary data.</text>
</comment>
<name>K0TIU4_THAOC</name>
<evidence type="ECO:0000313" key="1">
    <source>
        <dbReference type="EMBL" id="EJK70492.1"/>
    </source>
</evidence>
<accession>K0TIU4</accession>
<gene>
    <name evidence="1" type="ORF">THAOC_08142</name>
</gene>
<reference evidence="1 2" key="1">
    <citation type="journal article" date="2012" name="Genome Biol.">
        <title>Genome and low-iron response of an oceanic diatom adapted to chronic iron limitation.</title>
        <authorList>
            <person name="Lommer M."/>
            <person name="Specht M."/>
            <person name="Roy A.S."/>
            <person name="Kraemer L."/>
            <person name="Andreson R."/>
            <person name="Gutowska M.A."/>
            <person name="Wolf J."/>
            <person name="Bergner S.V."/>
            <person name="Schilhabel M.B."/>
            <person name="Klostermeier U.C."/>
            <person name="Beiko R.G."/>
            <person name="Rosenstiel P."/>
            <person name="Hippler M."/>
            <person name="Laroche J."/>
        </authorList>
    </citation>
    <scope>NUCLEOTIDE SEQUENCE [LARGE SCALE GENOMIC DNA]</scope>
    <source>
        <strain evidence="1 2">CCMP1005</strain>
    </source>
</reference>
<dbReference type="AlphaFoldDB" id="K0TIU4"/>